<evidence type="ECO:0000259" key="1">
    <source>
        <dbReference type="SMART" id="SM00382"/>
    </source>
</evidence>
<dbReference type="InterPro" id="IPR003593">
    <property type="entry name" value="AAA+_ATPase"/>
</dbReference>
<accession>A0A0Q2R0U7</accession>
<name>A0A0Q2R0U7_VIBFU</name>
<dbReference type="AlphaFoldDB" id="A0A0Q2R0U7"/>
<dbReference type="GO" id="GO:0005524">
    <property type="term" value="F:ATP binding"/>
    <property type="evidence" value="ECO:0007669"/>
    <property type="project" value="InterPro"/>
</dbReference>
<dbReference type="InterPro" id="IPR003959">
    <property type="entry name" value="ATPase_AAA_core"/>
</dbReference>
<reference evidence="2 3" key="1">
    <citation type="submission" date="2015-08" db="EMBL/GenBank/DDBJ databases">
        <title>Antibacterial properties of a collection of Vibrionaceae strains.</title>
        <authorList>
            <person name="Giubergia S."/>
        </authorList>
    </citation>
    <scope>NUCLEOTIDE SEQUENCE [LARGE SCALE GENOMIC DNA]</scope>
    <source>
        <strain evidence="2 3">S0821</strain>
    </source>
</reference>
<comment type="caution">
    <text evidence="2">The sequence shown here is derived from an EMBL/GenBank/DDBJ whole genome shotgun (WGS) entry which is preliminary data.</text>
</comment>
<dbReference type="GO" id="GO:0016887">
    <property type="term" value="F:ATP hydrolysis activity"/>
    <property type="evidence" value="ECO:0007669"/>
    <property type="project" value="InterPro"/>
</dbReference>
<dbReference type="InterPro" id="IPR027417">
    <property type="entry name" value="P-loop_NTPase"/>
</dbReference>
<dbReference type="RefSeq" id="WP_055466050.1">
    <property type="nucleotide sequence ID" value="NZ_LKHS01000009.1"/>
</dbReference>
<dbReference type="Pfam" id="PF13304">
    <property type="entry name" value="AAA_21"/>
    <property type="match status" value="1"/>
</dbReference>
<dbReference type="SMART" id="SM00382">
    <property type="entry name" value="AAA"/>
    <property type="match status" value="1"/>
</dbReference>
<dbReference type="SUPFAM" id="SSF52540">
    <property type="entry name" value="P-loop containing nucleoside triphosphate hydrolases"/>
    <property type="match status" value="1"/>
</dbReference>
<sequence length="372" mass="42600">MLLGNIPPGKVAIIIGENGSGKSTRLNHLSKEYLSQGREVIAIANSIHDKFRSRSKRFNLLGHRSGRKVSLKTIKRAFLNISNEDLLKTRRIGQILDYVGYDSEIGFRFEFIKDIRKYELEEYEFSNNDEKYEISTLLNKLYYNELSGIHWVNLDNFSFDKINSSTVTRLLRFEKTLKKLGAINEVDILLKKNGHAIDLMDASSGELSFITSLMFISTTITKCPVILIDEPENSLHPKWQREYITKIMDIFYYHEPTIICATHSPIIVSGAESSEDSSLHVYKSDSEGIERLTIESGNLEQMLWEFFGVATPENRFFSQLVMSKLNALAENRISIIEVERFLGELKDAVYDGKQKNILTTALHLANKIESRK</sequence>
<dbReference type="PANTHER" id="PTHR43581">
    <property type="entry name" value="ATP/GTP PHOSPHATASE"/>
    <property type="match status" value="1"/>
</dbReference>
<dbReference type="InterPro" id="IPR051396">
    <property type="entry name" value="Bact_Antivir_Def_Nuclease"/>
</dbReference>
<gene>
    <name evidence="2" type="ORF">AMR76_10715</name>
</gene>
<dbReference type="InParanoid" id="A0A0Q2R0U7"/>
<proteinExistence type="predicted"/>
<dbReference type="EMBL" id="LKHS01000009">
    <property type="protein sequence ID" value="KQH85749.1"/>
    <property type="molecule type" value="Genomic_DNA"/>
</dbReference>
<evidence type="ECO:0000313" key="2">
    <source>
        <dbReference type="EMBL" id="KQH85749.1"/>
    </source>
</evidence>
<protein>
    <recommendedName>
        <fullName evidence="1">AAA+ ATPase domain-containing protein</fullName>
    </recommendedName>
</protein>
<keyword evidence="3" id="KW-1185">Reference proteome</keyword>
<feature type="domain" description="AAA+ ATPase" evidence="1">
    <location>
        <begin position="8"/>
        <end position="285"/>
    </location>
</feature>
<organism evidence="2 3">
    <name type="scientific">Vibrio furnissii</name>
    <dbReference type="NCBI Taxonomy" id="29494"/>
    <lineage>
        <taxon>Bacteria</taxon>
        <taxon>Pseudomonadati</taxon>
        <taxon>Pseudomonadota</taxon>
        <taxon>Gammaproteobacteria</taxon>
        <taxon>Vibrionales</taxon>
        <taxon>Vibrionaceae</taxon>
        <taxon>Vibrio</taxon>
    </lineage>
</organism>
<evidence type="ECO:0000313" key="3">
    <source>
        <dbReference type="Proteomes" id="UP000051221"/>
    </source>
</evidence>
<dbReference type="Proteomes" id="UP000051221">
    <property type="component" value="Unassembled WGS sequence"/>
</dbReference>
<dbReference type="Gene3D" id="3.40.50.300">
    <property type="entry name" value="P-loop containing nucleotide triphosphate hydrolases"/>
    <property type="match status" value="1"/>
</dbReference>
<dbReference type="PANTHER" id="PTHR43581:SF3">
    <property type="entry name" value="AAA+ ATPASE DOMAIN-CONTAINING PROTEIN"/>
    <property type="match status" value="1"/>
</dbReference>